<dbReference type="Proteomes" id="UP000325576">
    <property type="component" value="Unassembled WGS sequence"/>
</dbReference>
<reference evidence="2 3" key="1">
    <citation type="journal article" date="2017" name="Poromechanics V (2013)">
        <title>Genomic Characterization of the Arsenic-Tolerant Actinobacterium, &lt;i&gt;Rhodococcus erythropolis&lt;/i&gt; S43.</title>
        <authorList>
            <person name="Retamal-Morales G."/>
            <person name="Mehnert M."/>
            <person name="Schwabe R."/>
            <person name="Tischler D."/>
            <person name="Schloemann M."/>
            <person name="Levican G.J."/>
        </authorList>
    </citation>
    <scope>NUCLEOTIDE SEQUENCE [LARGE SCALE GENOMIC DNA]</scope>
    <source>
        <strain evidence="2 3">S43</strain>
    </source>
</reference>
<dbReference type="Pfam" id="PF09643">
    <property type="entry name" value="YopX"/>
    <property type="match status" value="1"/>
</dbReference>
<accession>A0A5N5ECA2</accession>
<dbReference type="Gene3D" id="2.30.30.290">
    <property type="entry name" value="YopX-like domains"/>
    <property type="match status" value="1"/>
</dbReference>
<feature type="domain" description="YopX protein" evidence="1">
    <location>
        <begin position="6"/>
        <end position="132"/>
    </location>
</feature>
<evidence type="ECO:0000313" key="3">
    <source>
        <dbReference type="Proteomes" id="UP000325576"/>
    </source>
</evidence>
<dbReference type="SUPFAM" id="SSF159006">
    <property type="entry name" value="YopX-like"/>
    <property type="match status" value="1"/>
</dbReference>
<name>A0A5N5ECA2_RHOER</name>
<gene>
    <name evidence="2" type="ORF">BS297_00960</name>
</gene>
<dbReference type="InterPro" id="IPR023385">
    <property type="entry name" value="YopX-like_C"/>
</dbReference>
<evidence type="ECO:0000313" key="2">
    <source>
        <dbReference type="EMBL" id="KAB2587281.1"/>
    </source>
</evidence>
<sequence>MSDIKLRAWDGKRFVYFTPFTLIIDSVEGEGLLDNISTLYDLVRKDPDFKFDRFTGQKDKNGVEIYEGDLIRHYAVKAEIGSVHFGKYVTGNESNEDILGWIVHFPMNAEALDPQRDWEVTGNIHENPELLEVTS</sequence>
<dbReference type="EMBL" id="MRBO01000021">
    <property type="protein sequence ID" value="KAB2587281.1"/>
    <property type="molecule type" value="Genomic_DNA"/>
</dbReference>
<organism evidence="2 3">
    <name type="scientific">Rhodococcus erythropolis</name>
    <name type="common">Arthrobacter picolinophilus</name>
    <dbReference type="NCBI Taxonomy" id="1833"/>
    <lineage>
        <taxon>Bacteria</taxon>
        <taxon>Bacillati</taxon>
        <taxon>Actinomycetota</taxon>
        <taxon>Actinomycetes</taxon>
        <taxon>Mycobacteriales</taxon>
        <taxon>Nocardiaceae</taxon>
        <taxon>Rhodococcus</taxon>
        <taxon>Rhodococcus erythropolis group</taxon>
    </lineage>
</organism>
<proteinExistence type="predicted"/>
<dbReference type="AlphaFoldDB" id="A0A5N5ECA2"/>
<evidence type="ECO:0000259" key="1">
    <source>
        <dbReference type="Pfam" id="PF09643"/>
    </source>
</evidence>
<comment type="caution">
    <text evidence="2">The sequence shown here is derived from an EMBL/GenBank/DDBJ whole genome shotgun (WGS) entry which is preliminary data.</text>
</comment>
<dbReference type="InterPro" id="IPR019096">
    <property type="entry name" value="YopX_protein"/>
</dbReference>
<protein>
    <recommendedName>
        <fullName evidence="1">YopX protein domain-containing protein</fullName>
    </recommendedName>
</protein>